<evidence type="ECO:0000313" key="2">
    <source>
        <dbReference type="EMBL" id="KAJ1524206.1"/>
    </source>
</evidence>
<feature type="region of interest" description="Disordered" evidence="1">
    <location>
        <begin position="121"/>
        <end position="168"/>
    </location>
</feature>
<proteinExistence type="predicted"/>
<evidence type="ECO:0000256" key="1">
    <source>
        <dbReference type="SAM" id="MobiDB-lite"/>
    </source>
</evidence>
<protein>
    <submittedName>
        <fullName evidence="2">Uncharacterized protein</fullName>
    </submittedName>
</protein>
<dbReference type="Proteomes" id="UP001075354">
    <property type="component" value="Chromosome 9"/>
</dbReference>
<gene>
    <name evidence="2" type="ORF">ONE63_010727</name>
</gene>
<dbReference type="EMBL" id="JAPTSV010000009">
    <property type="protein sequence ID" value="KAJ1524206.1"/>
    <property type="molecule type" value="Genomic_DNA"/>
</dbReference>
<accession>A0AAV7XDV7</accession>
<feature type="compositionally biased region" description="Polar residues" evidence="1">
    <location>
        <begin position="140"/>
        <end position="153"/>
    </location>
</feature>
<dbReference type="AlphaFoldDB" id="A0AAV7XDV7"/>
<reference evidence="2" key="1">
    <citation type="submission" date="2022-12" db="EMBL/GenBank/DDBJ databases">
        <title>Chromosome-level genome assembly of the bean flower thrips Megalurothrips usitatus.</title>
        <authorList>
            <person name="Ma L."/>
            <person name="Liu Q."/>
            <person name="Li H."/>
            <person name="Cai W."/>
        </authorList>
    </citation>
    <scope>NUCLEOTIDE SEQUENCE</scope>
    <source>
        <strain evidence="2">Cailab_2022a</strain>
    </source>
</reference>
<organism evidence="2 3">
    <name type="scientific">Megalurothrips usitatus</name>
    <name type="common">bean blossom thrips</name>
    <dbReference type="NCBI Taxonomy" id="439358"/>
    <lineage>
        <taxon>Eukaryota</taxon>
        <taxon>Metazoa</taxon>
        <taxon>Ecdysozoa</taxon>
        <taxon>Arthropoda</taxon>
        <taxon>Hexapoda</taxon>
        <taxon>Insecta</taxon>
        <taxon>Pterygota</taxon>
        <taxon>Neoptera</taxon>
        <taxon>Paraneoptera</taxon>
        <taxon>Thysanoptera</taxon>
        <taxon>Terebrantia</taxon>
        <taxon>Thripoidea</taxon>
        <taxon>Thripidae</taxon>
        <taxon>Megalurothrips</taxon>
    </lineage>
</organism>
<keyword evidence="3" id="KW-1185">Reference proteome</keyword>
<evidence type="ECO:0000313" key="3">
    <source>
        <dbReference type="Proteomes" id="UP001075354"/>
    </source>
</evidence>
<feature type="compositionally biased region" description="Acidic residues" evidence="1">
    <location>
        <begin position="127"/>
        <end position="139"/>
    </location>
</feature>
<name>A0AAV7XDV7_9NEOP</name>
<comment type="caution">
    <text evidence="2">The sequence shown here is derived from an EMBL/GenBank/DDBJ whole genome shotgun (WGS) entry which is preliminary data.</text>
</comment>
<sequence>MSYFQVSGVKRSGSLKDMQGVSRHLDATLLGLKDAFTSVDSLMPRQDLKPHAMEIMNGVLQEIRELKENTGLVKTELQLMLTSAQQENEKTRIAIKEMEDGVNQIEKVLSQFGYEASKMPAYVSTEEPTEDAEDVESGDDSMQLTGGQSFENATSHREPEQVISSPQRQSYMSELNESMAGVEITPMVLSNRSSHSYSHARSPRSPFVPVTSQGMRNLMKNESYQSTSPLHRLLYANKENRIQEAEKKEKPKVDATRVLVKPSRPILSKTTYDILGEQPPAEFYEQQVNKS</sequence>